<dbReference type="InterPro" id="IPR032801">
    <property type="entry name" value="PXL2A/B/C"/>
</dbReference>
<name>A0A433D1I3_9FUNG</name>
<accession>A0A433D1I3</accession>
<dbReference type="AlphaFoldDB" id="A0A433D1I3"/>
<evidence type="ECO:0000256" key="1">
    <source>
        <dbReference type="ARBA" id="ARBA00004496"/>
    </source>
</evidence>
<keyword evidence="3" id="KW-0676">Redox-active center</keyword>
<reference evidence="9 10" key="1">
    <citation type="journal article" date="2018" name="New Phytol.">
        <title>Phylogenomics of Endogonaceae and evolution of mycorrhizas within Mucoromycota.</title>
        <authorList>
            <person name="Chang Y."/>
            <person name="Desiro A."/>
            <person name="Na H."/>
            <person name="Sandor L."/>
            <person name="Lipzen A."/>
            <person name="Clum A."/>
            <person name="Barry K."/>
            <person name="Grigoriev I.V."/>
            <person name="Martin F.M."/>
            <person name="Stajich J.E."/>
            <person name="Smith M.E."/>
            <person name="Bonito G."/>
            <person name="Spatafora J.W."/>
        </authorList>
    </citation>
    <scope>NUCLEOTIDE SEQUENCE [LARGE SCALE GENOMIC DNA]</scope>
    <source>
        <strain evidence="9 10">GMNB39</strain>
    </source>
</reference>
<sequence length="260" mass="29812">MFALFLRNPVCLTTAFTTHTFAATRTIMATATIVTTRYELLKDIELKSFEMDARSFKASELWKSKPVLVLVTRRPGCQFCREEAKELAARRDLIQNKLGVDMVSVIHERLGQEEFNENFWKGTMYWDEKKAFYLALGSPIFAPVGVAGNFKGDGRYLGGMLIMRPGDAGPSYEYREQVFGDSPPLDVVLRACRDLSDQRNDPEVSRLVDEEIERVVAEREKRDPEAEAPMCEMPRRERQEGKERNLEVEASACEMPKRER</sequence>
<keyword evidence="2" id="KW-0963">Cytoplasm</keyword>
<comment type="subcellular location">
    <subcellularLocation>
        <location evidence="1">Cytoplasm</location>
    </subcellularLocation>
</comment>
<evidence type="ECO:0000256" key="3">
    <source>
        <dbReference type="ARBA" id="ARBA00023284"/>
    </source>
</evidence>
<evidence type="ECO:0000256" key="7">
    <source>
        <dbReference type="ARBA" id="ARBA00032129"/>
    </source>
</evidence>
<dbReference type="PANTHER" id="PTHR28630">
    <property type="match status" value="1"/>
</dbReference>
<dbReference type="InterPro" id="IPR036249">
    <property type="entry name" value="Thioredoxin-like_sf"/>
</dbReference>
<evidence type="ECO:0000256" key="6">
    <source>
        <dbReference type="ARBA" id="ARBA00032058"/>
    </source>
</evidence>
<proteinExistence type="inferred from homology"/>
<dbReference type="SUPFAM" id="SSF52833">
    <property type="entry name" value="Thioredoxin-like"/>
    <property type="match status" value="1"/>
</dbReference>
<feature type="compositionally biased region" description="Basic and acidic residues" evidence="8">
    <location>
        <begin position="233"/>
        <end position="247"/>
    </location>
</feature>
<comment type="caution">
    <text evidence="9">The sequence shown here is derived from an EMBL/GenBank/DDBJ whole genome shotgun (WGS) entry which is preliminary data.</text>
</comment>
<dbReference type="Gene3D" id="3.40.30.10">
    <property type="entry name" value="Glutaredoxin"/>
    <property type="match status" value="1"/>
</dbReference>
<evidence type="ECO:0000256" key="4">
    <source>
        <dbReference type="ARBA" id="ARBA00023787"/>
    </source>
</evidence>
<gene>
    <name evidence="9" type="ORF">BC936DRAFT_149117</name>
</gene>
<protein>
    <recommendedName>
        <fullName evidence="5">Peroxiredoxin-like 2A</fullName>
    </recommendedName>
    <alternativeName>
        <fullName evidence="7">Peroxiredoxin-like 2 activated in M-CSF stimulated monocytes</fullName>
    </alternativeName>
    <alternativeName>
        <fullName evidence="6">Redox-regulatory protein FAM213A</fullName>
    </alternativeName>
</protein>
<evidence type="ECO:0000313" key="10">
    <source>
        <dbReference type="Proteomes" id="UP000268093"/>
    </source>
</evidence>
<organism evidence="9 10">
    <name type="scientific">Jimgerdemannia flammicorona</name>
    <dbReference type="NCBI Taxonomy" id="994334"/>
    <lineage>
        <taxon>Eukaryota</taxon>
        <taxon>Fungi</taxon>
        <taxon>Fungi incertae sedis</taxon>
        <taxon>Mucoromycota</taxon>
        <taxon>Mucoromycotina</taxon>
        <taxon>Endogonomycetes</taxon>
        <taxon>Endogonales</taxon>
        <taxon>Endogonaceae</taxon>
        <taxon>Jimgerdemannia</taxon>
    </lineage>
</organism>
<evidence type="ECO:0000313" key="9">
    <source>
        <dbReference type="EMBL" id="RUP44697.1"/>
    </source>
</evidence>
<dbReference type="EMBL" id="RBNI01008477">
    <property type="protein sequence ID" value="RUP44697.1"/>
    <property type="molecule type" value="Genomic_DNA"/>
</dbReference>
<dbReference type="GO" id="GO:0005737">
    <property type="term" value="C:cytoplasm"/>
    <property type="evidence" value="ECO:0007669"/>
    <property type="project" value="UniProtKB-SubCell"/>
</dbReference>
<dbReference type="PANTHER" id="PTHR28630:SF31">
    <property type="entry name" value="PEROXIREDOXIN-LIKE 2A"/>
    <property type="match status" value="1"/>
</dbReference>
<evidence type="ECO:0000256" key="2">
    <source>
        <dbReference type="ARBA" id="ARBA00022490"/>
    </source>
</evidence>
<comment type="similarity">
    <text evidence="4">Belongs to the peroxiredoxin-like PRXL2 family. PRXL2A subfamily.</text>
</comment>
<dbReference type="OrthoDB" id="40334at2759"/>
<dbReference type="Proteomes" id="UP000268093">
    <property type="component" value="Unassembled WGS sequence"/>
</dbReference>
<keyword evidence="10" id="KW-1185">Reference proteome</keyword>
<evidence type="ECO:0000256" key="8">
    <source>
        <dbReference type="SAM" id="MobiDB-lite"/>
    </source>
</evidence>
<evidence type="ECO:0000256" key="5">
    <source>
        <dbReference type="ARBA" id="ARBA00023849"/>
    </source>
</evidence>
<feature type="region of interest" description="Disordered" evidence="8">
    <location>
        <begin position="217"/>
        <end position="260"/>
    </location>
</feature>